<protein>
    <submittedName>
        <fullName evidence="1">Uncharacterized protein</fullName>
    </submittedName>
</protein>
<evidence type="ECO:0000313" key="2">
    <source>
        <dbReference type="Proteomes" id="UP001241988"/>
    </source>
</evidence>
<proteinExistence type="predicted"/>
<comment type="caution">
    <text evidence="1">The sequence shown here is derived from an EMBL/GenBank/DDBJ whole genome shotgun (WGS) entry which is preliminary data.</text>
</comment>
<reference evidence="1 2" key="1">
    <citation type="submission" date="2023-07" db="EMBL/GenBank/DDBJ databases">
        <title>Genomic Encyclopedia of Type Strains, Phase IV (KMG-IV): sequencing the most valuable type-strain genomes for metagenomic binning, comparative biology and taxonomic classification.</title>
        <authorList>
            <person name="Goeker M."/>
        </authorList>
    </citation>
    <scope>NUCLEOTIDE SEQUENCE [LARGE SCALE GENOMIC DNA]</scope>
    <source>
        <strain evidence="1 2">DSM 16419</strain>
    </source>
</reference>
<evidence type="ECO:0000313" key="1">
    <source>
        <dbReference type="EMBL" id="MDQ0428364.1"/>
    </source>
</evidence>
<organism evidence="1 2">
    <name type="scientific">Planomicrobium stackebrandtii</name>
    <dbReference type="NCBI Taxonomy" id="253160"/>
    <lineage>
        <taxon>Bacteria</taxon>
        <taxon>Bacillati</taxon>
        <taxon>Bacillota</taxon>
        <taxon>Bacilli</taxon>
        <taxon>Bacillales</taxon>
        <taxon>Caryophanaceae</taxon>
        <taxon>Planomicrobium</taxon>
    </lineage>
</organism>
<dbReference type="EMBL" id="JAUSWB010000002">
    <property type="protein sequence ID" value="MDQ0428364.1"/>
    <property type="molecule type" value="Genomic_DNA"/>
</dbReference>
<keyword evidence="2" id="KW-1185">Reference proteome</keyword>
<name>A0ABU0GTU8_9BACL</name>
<sequence>MLLHERSAFLHDPLMFLSHYFASLHEPFALLHGFTKISILQCHKDPSLFVSDVCKKGAASYPRLFDTRTASIYGLELCENDKVLVGMEKFQIKTRKVPVAASKGKVRIQKVTIETRHQLCSLSITNRKAIHTNMKGTNQRTIRFAPPRLPAFRKRKAKVQTHYCREASFCFLSSPATIDIFNVVDPNASAWNDFSISTSH</sequence>
<dbReference type="Proteomes" id="UP001241988">
    <property type="component" value="Unassembled WGS sequence"/>
</dbReference>
<accession>A0ABU0GTU8</accession>
<gene>
    <name evidence="1" type="ORF">QOZ98_001190</name>
</gene>